<gene>
    <name evidence="8" type="ORF">PFL1_03255</name>
</gene>
<dbReference type="eggNOG" id="KOG4519">
    <property type="taxonomic scope" value="Eukaryota"/>
</dbReference>
<evidence type="ECO:0000313" key="9">
    <source>
        <dbReference type="Proteomes" id="UP000053664"/>
    </source>
</evidence>
<evidence type="ECO:0000256" key="5">
    <source>
        <dbReference type="ARBA" id="ARBA00022777"/>
    </source>
</evidence>
<evidence type="ECO:0000256" key="3">
    <source>
        <dbReference type="ARBA" id="ARBA00022679"/>
    </source>
</evidence>
<dbReference type="GO" id="GO:0019287">
    <property type="term" value="P:isopentenyl diphosphate biosynthetic process, mevalonate pathway"/>
    <property type="evidence" value="ECO:0007669"/>
    <property type="project" value="TreeGrafter"/>
</dbReference>
<feature type="region of interest" description="Disordered" evidence="7">
    <location>
        <begin position="55"/>
        <end position="79"/>
    </location>
</feature>
<feature type="compositionally biased region" description="Low complexity" evidence="7">
    <location>
        <begin position="55"/>
        <end position="68"/>
    </location>
</feature>
<reference evidence="8 9" key="1">
    <citation type="journal article" date="2013" name="Plant Cell">
        <title>The transition from a phytopathogenic smut ancestor to an anamorphic biocontrol agent deciphered by comparative whole-genome analysis.</title>
        <authorList>
            <person name="Lefebvre F."/>
            <person name="Joly D.L."/>
            <person name="Labbe C."/>
            <person name="Teichmann B."/>
            <person name="Linning R."/>
            <person name="Belzile F."/>
            <person name="Bakkeren G."/>
            <person name="Belanger R.R."/>
        </authorList>
    </citation>
    <scope>NUCLEOTIDE SEQUENCE [LARGE SCALE GENOMIC DNA]</scope>
    <source>
        <strain evidence="8 9">PF-1</strain>
    </source>
</reference>
<keyword evidence="5" id="KW-0418">Kinase</keyword>
<dbReference type="RefSeq" id="XP_007878963.1">
    <property type="nucleotide sequence ID" value="XM_007880772.1"/>
</dbReference>
<keyword evidence="6" id="KW-0067">ATP-binding</keyword>
<dbReference type="GO" id="GO:0004631">
    <property type="term" value="F:phosphomevalonate kinase activity"/>
    <property type="evidence" value="ECO:0007669"/>
    <property type="project" value="UniProtKB-EC"/>
</dbReference>
<dbReference type="GO" id="GO:0005777">
    <property type="term" value="C:peroxisome"/>
    <property type="evidence" value="ECO:0007669"/>
    <property type="project" value="TreeGrafter"/>
</dbReference>
<keyword evidence="3" id="KW-0808">Transferase</keyword>
<dbReference type="Gene3D" id="3.30.230.10">
    <property type="match status" value="1"/>
</dbReference>
<dbReference type="GeneID" id="19317365"/>
<organism evidence="8 9">
    <name type="scientific">Pseudozyma flocculosa PF-1</name>
    <dbReference type="NCBI Taxonomy" id="1277687"/>
    <lineage>
        <taxon>Eukaryota</taxon>
        <taxon>Fungi</taxon>
        <taxon>Dikarya</taxon>
        <taxon>Basidiomycota</taxon>
        <taxon>Ustilaginomycotina</taxon>
        <taxon>Ustilaginomycetes</taxon>
        <taxon>Ustilaginales</taxon>
        <taxon>Ustilaginaceae</taxon>
        <taxon>Pseudozyma</taxon>
    </lineage>
</organism>
<evidence type="ECO:0000256" key="7">
    <source>
        <dbReference type="SAM" id="MobiDB-lite"/>
    </source>
</evidence>
<dbReference type="InterPro" id="IPR020568">
    <property type="entry name" value="Ribosomal_Su5_D2-typ_SF"/>
</dbReference>
<protein>
    <recommendedName>
        <fullName evidence="2">phosphomevalonate kinase</fullName>
        <ecNumber evidence="2">2.7.4.2</ecNumber>
    </recommendedName>
</protein>
<evidence type="ECO:0000313" key="8">
    <source>
        <dbReference type="EMBL" id="EPQ28965.1"/>
    </source>
</evidence>
<dbReference type="AlphaFoldDB" id="A0A061HAB1"/>
<dbReference type="InterPro" id="IPR035102">
    <property type="entry name" value="Phosphomevalonate_kinase"/>
</dbReference>
<feature type="region of interest" description="Disordered" evidence="7">
    <location>
        <begin position="305"/>
        <end position="347"/>
    </location>
</feature>
<dbReference type="GO" id="GO:0006696">
    <property type="term" value="P:ergosterol biosynthetic process"/>
    <property type="evidence" value="ECO:0007669"/>
    <property type="project" value="TreeGrafter"/>
</dbReference>
<evidence type="ECO:0000256" key="4">
    <source>
        <dbReference type="ARBA" id="ARBA00022741"/>
    </source>
</evidence>
<proteinExistence type="predicted"/>
<feature type="region of interest" description="Disordered" evidence="7">
    <location>
        <begin position="469"/>
        <end position="488"/>
    </location>
</feature>
<dbReference type="EC" id="2.7.4.2" evidence="2"/>
<dbReference type="PANTHER" id="PTHR31814:SF2">
    <property type="entry name" value="PHOSPHOMEVALONATE KINASE"/>
    <property type="match status" value="1"/>
</dbReference>
<comment type="pathway">
    <text evidence="1">Isoprenoid biosynthesis; isopentenyl diphosphate biosynthesis via mevalonate pathway; isopentenyl diphosphate from (R)-mevalonate: step 2/3.</text>
</comment>
<dbReference type="SUPFAM" id="SSF54211">
    <property type="entry name" value="Ribosomal protein S5 domain 2-like"/>
    <property type="match status" value="1"/>
</dbReference>
<feature type="compositionally biased region" description="Low complexity" evidence="7">
    <location>
        <begin position="335"/>
        <end position="347"/>
    </location>
</feature>
<dbReference type="OrthoDB" id="10262935at2759"/>
<dbReference type="GO" id="GO:0010142">
    <property type="term" value="P:farnesyl diphosphate biosynthetic process, mevalonate pathway"/>
    <property type="evidence" value="ECO:0007669"/>
    <property type="project" value="TreeGrafter"/>
</dbReference>
<dbReference type="PANTHER" id="PTHR31814">
    <property type="match status" value="1"/>
</dbReference>
<name>A0A061HAB1_9BASI</name>
<dbReference type="KEGG" id="pfp:PFL1_03255"/>
<evidence type="ECO:0000256" key="6">
    <source>
        <dbReference type="ARBA" id="ARBA00022840"/>
    </source>
</evidence>
<dbReference type="GO" id="GO:0005524">
    <property type="term" value="F:ATP binding"/>
    <property type="evidence" value="ECO:0007669"/>
    <property type="project" value="UniProtKB-KW"/>
</dbReference>
<evidence type="ECO:0000256" key="2">
    <source>
        <dbReference type="ARBA" id="ARBA00012958"/>
    </source>
</evidence>
<evidence type="ECO:0000256" key="1">
    <source>
        <dbReference type="ARBA" id="ARBA00005017"/>
    </source>
</evidence>
<accession>A0A061HAB1</accession>
<keyword evidence="4" id="KW-0547">Nucleotide-binding</keyword>
<dbReference type="HOGENOM" id="CLU_022059_1_0_1"/>
<dbReference type="Proteomes" id="UP000053664">
    <property type="component" value="Unassembled WGS sequence"/>
</dbReference>
<sequence>MSPQQQGVRRTTLASAPGKVLIAGGYLVLDAAYPGLVISTDSRFYTHAASSSSHDAASAGEAPSAGAARDPGQQRGGYRLTVRSPQFVDAVWSYTASVDRDAHWKLEQTRASFDRAGRNPFVSLALLYTLRLASEILGRDALVEALAASSPGGGIELVVVGDNDFYSQRDTLSLSPSETPTIAALEALPPFAQQSCRIADVHKTGLGSSAAMTTSLVGCLLTHLGAVELDSDSDDAAGKGQPSTHSLALIHNLAQLAHCAAQGKVGSGFDVSAAVWGSQLYRRFDPAVLKPCLDEGVRVGVEGEAASDGEQAGSHAGGSSTLRPTLDPLNPLWRPSPLSSSSAAGQSSSFPTAVEGLVSSSSATSQSHGGATLPSPAPLSLPPGFDMVLADVDAGSNTPSLVSKVLAWRAAKPAWAGQLYAVLASSNASLADHFLNLRLMHDADPEVYDGVLAQCSGTLAAEWDALLRATPGPDGGQHQEEDGGEEEVEVTPHAVLSVLIEVRNTLRAIRAGMRELGTRSGAPVEPVEMGRLIHRVAENVRGIVGGGVPGAGGYDALYLLYLVPLRTTVGEGEFEGPRDTRSEIQAFWQMAQREQDLVDEEESTAKGAGVMLNVGPLLSRAGQARGQDEGLGGFRIEDVDGVRGLKQAIAAEPRSSSSQ</sequence>
<dbReference type="EMBL" id="KE361632">
    <property type="protein sequence ID" value="EPQ28965.1"/>
    <property type="molecule type" value="Genomic_DNA"/>
</dbReference>
<dbReference type="InterPro" id="IPR014721">
    <property type="entry name" value="Ribsml_uS5_D2-typ_fold_subgr"/>
</dbReference>